<name>E9ET18_METRA</name>
<evidence type="ECO:0008006" key="4">
    <source>
        <dbReference type="Google" id="ProtNLM"/>
    </source>
</evidence>
<keyword evidence="3" id="KW-1185">Reference proteome</keyword>
<feature type="compositionally biased region" description="Low complexity" evidence="1">
    <location>
        <begin position="406"/>
        <end position="418"/>
    </location>
</feature>
<feature type="compositionally biased region" description="Basic and acidic residues" evidence="1">
    <location>
        <begin position="10"/>
        <end position="22"/>
    </location>
</feature>
<comment type="caution">
    <text evidence="2">The sequence shown here is derived from an EMBL/GenBank/DDBJ whole genome shotgun (WGS) entry which is preliminary data.</text>
</comment>
<dbReference type="EMBL" id="ADNJ02000004">
    <property type="protein sequence ID" value="EFZ01989.2"/>
    <property type="molecule type" value="Genomic_DNA"/>
</dbReference>
<dbReference type="InterPro" id="IPR022025">
    <property type="entry name" value="Amidoligase_2"/>
</dbReference>
<reference evidence="2 3" key="1">
    <citation type="journal article" date="2011" name="PLoS Genet.">
        <title>Genome sequencing and comparative transcriptomics of the model entomopathogenic fungi Metarhizium anisopliae and M. acridum.</title>
        <authorList>
            <person name="Gao Q."/>
            <person name="Jin K."/>
            <person name="Ying S.H."/>
            <person name="Zhang Y."/>
            <person name="Xiao G."/>
            <person name="Shang Y."/>
            <person name="Duan Z."/>
            <person name="Hu X."/>
            <person name="Xie X.Q."/>
            <person name="Zhou G."/>
            <person name="Peng G."/>
            <person name="Luo Z."/>
            <person name="Huang W."/>
            <person name="Wang B."/>
            <person name="Fang W."/>
            <person name="Wang S."/>
            <person name="Zhong Y."/>
            <person name="Ma L.J."/>
            <person name="St Leger R.J."/>
            <person name="Zhao G.P."/>
            <person name="Pei Y."/>
            <person name="Feng M.G."/>
            <person name="Xia Y."/>
            <person name="Wang C."/>
        </authorList>
    </citation>
    <scope>NUCLEOTIDE SEQUENCE [LARGE SCALE GENOMIC DNA]</scope>
    <source>
        <strain evidence="3">ARSEF 23 / ATCC MYA-3075</strain>
    </source>
</reference>
<gene>
    <name evidence="2" type="ORF">MAA_03218</name>
</gene>
<dbReference type="KEGG" id="maj:MAA_03218"/>
<feature type="region of interest" description="Disordered" evidence="1">
    <location>
        <begin position="1"/>
        <end position="34"/>
    </location>
</feature>
<accession>E9ET18</accession>
<evidence type="ECO:0000313" key="2">
    <source>
        <dbReference type="EMBL" id="EFZ01989.2"/>
    </source>
</evidence>
<dbReference type="Proteomes" id="UP000002498">
    <property type="component" value="Unassembled WGS sequence"/>
</dbReference>
<dbReference type="AlphaFoldDB" id="E9ET18"/>
<reference evidence="2 3" key="2">
    <citation type="journal article" date="2014" name="Proc. Natl. Acad. Sci. U.S.A.">
        <title>Trajectory and genomic determinants of fungal-pathogen speciation and host adaptation.</title>
        <authorList>
            <person name="Hu X."/>
            <person name="Xiao G."/>
            <person name="Zheng P."/>
            <person name="Shang Y."/>
            <person name="Su Y."/>
            <person name="Zhang X."/>
            <person name="Liu X."/>
            <person name="Zhan S."/>
            <person name="St Leger R.J."/>
            <person name="Wang C."/>
        </authorList>
    </citation>
    <scope>GENOME REANNOTATION</scope>
    <source>
        <strain evidence="3">ARSEF 23 / ATCC MYA-3075</strain>
    </source>
</reference>
<dbReference type="RefSeq" id="XP_007819407.2">
    <property type="nucleotide sequence ID" value="XM_007821216.2"/>
</dbReference>
<feature type="compositionally biased region" description="Basic and acidic residues" evidence="1">
    <location>
        <begin position="380"/>
        <end position="398"/>
    </location>
</feature>
<evidence type="ECO:0000313" key="3">
    <source>
        <dbReference type="Proteomes" id="UP000002498"/>
    </source>
</evidence>
<dbReference type="Pfam" id="PF12224">
    <property type="entry name" value="Amidoligase_2"/>
    <property type="match status" value="1"/>
</dbReference>
<dbReference type="GeneID" id="19257504"/>
<dbReference type="PANTHER" id="PTHR36847">
    <property type="entry name" value="AMIDOLIGASE ENZYME"/>
    <property type="match status" value="1"/>
</dbReference>
<feature type="region of interest" description="Disordered" evidence="1">
    <location>
        <begin position="369"/>
        <end position="418"/>
    </location>
</feature>
<proteinExistence type="predicted"/>
<organism evidence="2 3">
    <name type="scientific">Metarhizium robertsii (strain ARSEF 23 / ATCC MYA-3075)</name>
    <name type="common">Metarhizium anisopliae (strain ARSEF 23)</name>
    <dbReference type="NCBI Taxonomy" id="655844"/>
    <lineage>
        <taxon>Eukaryota</taxon>
        <taxon>Fungi</taxon>
        <taxon>Dikarya</taxon>
        <taxon>Ascomycota</taxon>
        <taxon>Pezizomycotina</taxon>
        <taxon>Sordariomycetes</taxon>
        <taxon>Hypocreomycetidae</taxon>
        <taxon>Hypocreales</taxon>
        <taxon>Clavicipitaceae</taxon>
        <taxon>Metarhizium</taxon>
    </lineage>
</organism>
<evidence type="ECO:0000256" key="1">
    <source>
        <dbReference type="SAM" id="MobiDB-lite"/>
    </source>
</evidence>
<dbReference type="OrthoDB" id="5300045at2759"/>
<protein>
    <recommendedName>
        <fullName evidence="4">Amidoligase domain protein</fullName>
    </recommendedName>
</protein>
<dbReference type="PANTHER" id="PTHR36847:SF1">
    <property type="entry name" value="AMIDOLIGASE ENZYME"/>
    <property type="match status" value="1"/>
</dbReference>
<sequence length="418" mass="46941">MAMEGPAVRADGRGEGIARADSARTGAAAHKDGGTRGVGEPWLPFWHRERPIVGLHESTMSCRRGMPINLRASRLRPTLEAWNPEHDTWPRLEHHGIWVNRNVLRRAIARELTGASVEAGVSTQGYDMWSVMDEPTLDERPDFWRLELVSRCMTTNTDWQGEITKVFQTLQRIGETQLTTGCSMHVHVPPSREGNSYKPEQLHSIMKAVAYFDRAVTAAVPPDRKDNEWAASNFQKGSCAPRYAELYSNMSSLTWGPLFQEFDRIRLPALIPINVFKNKYVSWNFKHLGSECGTVEFRRPPGVKDARSALYWVAFTLGFLEGAMGHDWSNMKEEKTHGAFLDLRIIIRGGLKRLGPSCAGIIDNMDDIREEKSQPTPATRQEKEVIAAKKREKLDKESNFAVKVNSRPSTPASASASS</sequence>
<dbReference type="HOGENOM" id="CLU_039967_0_0_1"/>